<dbReference type="EMBL" id="FSQW01000001">
    <property type="protein sequence ID" value="SIN69214.1"/>
    <property type="molecule type" value="Genomic_DNA"/>
</dbReference>
<dbReference type="Proteomes" id="UP000185192">
    <property type="component" value="Unassembled WGS sequence"/>
</dbReference>
<proteinExistence type="inferred from homology"/>
<evidence type="ECO:0000256" key="1">
    <source>
        <dbReference type="ARBA" id="ARBA00006436"/>
    </source>
</evidence>
<feature type="domain" description="Ubiquinol-cytochrome c chaperone" evidence="2">
    <location>
        <begin position="37"/>
        <end position="148"/>
    </location>
</feature>
<dbReference type="RefSeq" id="WP_074204720.1">
    <property type="nucleotide sequence ID" value="NZ_FSQW01000001.1"/>
</dbReference>
<dbReference type="OrthoDB" id="7158889at2"/>
<evidence type="ECO:0000313" key="4">
    <source>
        <dbReference type="Proteomes" id="UP000185192"/>
    </source>
</evidence>
<protein>
    <submittedName>
        <fullName evidence="3">Cytochrome b pre-mRNA-processing protein 3</fullName>
    </submittedName>
</protein>
<dbReference type="STRING" id="1123272.SAMN02745824_1860"/>
<comment type="similarity">
    <text evidence="1">Belongs to the UPF0174 family.</text>
</comment>
<sequence length="176" mass="19573">MSLLTRLFSRENPNIVMQPLYEAIIGEGRRPGWYENGGVPDSLDGRFDMIAAIFSLVLLRLEKDSDTEQQTAWLTEHFVRDMDGQLRQIGIGDMVVGKHVGKMMGALGGRLGAYRDAFAGRQQLEEVLTRNLYRDEAPGAEELAFTIAGLRQFHDQLATRQINSVLAGDIPEALPA</sequence>
<organism evidence="3 4">
    <name type="scientific">Parasphingorhabdus marina DSM 22363</name>
    <dbReference type="NCBI Taxonomy" id="1123272"/>
    <lineage>
        <taxon>Bacteria</taxon>
        <taxon>Pseudomonadati</taxon>
        <taxon>Pseudomonadota</taxon>
        <taxon>Alphaproteobacteria</taxon>
        <taxon>Sphingomonadales</taxon>
        <taxon>Sphingomonadaceae</taxon>
        <taxon>Parasphingorhabdus</taxon>
    </lineage>
</organism>
<keyword evidence="4" id="KW-1185">Reference proteome</keyword>
<dbReference type="Pfam" id="PF03981">
    <property type="entry name" value="Ubiq_cyt_C_chap"/>
    <property type="match status" value="1"/>
</dbReference>
<dbReference type="InterPro" id="IPR021150">
    <property type="entry name" value="Ubiq_cyt_c_chap"/>
</dbReference>
<name>A0A1N6DF04_9SPHN</name>
<gene>
    <name evidence="3" type="ORF">SAMN02745824_1860</name>
</gene>
<accession>A0A1N6DF04</accession>
<evidence type="ECO:0000259" key="2">
    <source>
        <dbReference type="Pfam" id="PF03981"/>
    </source>
</evidence>
<reference evidence="4" key="1">
    <citation type="submission" date="2016-11" db="EMBL/GenBank/DDBJ databases">
        <authorList>
            <person name="Varghese N."/>
            <person name="Submissions S."/>
        </authorList>
    </citation>
    <scope>NUCLEOTIDE SEQUENCE [LARGE SCALE GENOMIC DNA]</scope>
    <source>
        <strain evidence="4">DSM 22363</strain>
    </source>
</reference>
<dbReference type="AlphaFoldDB" id="A0A1N6DF04"/>
<evidence type="ECO:0000313" key="3">
    <source>
        <dbReference type="EMBL" id="SIN69214.1"/>
    </source>
</evidence>